<dbReference type="Pfam" id="PF20431">
    <property type="entry name" value="E_motif"/>
    <property type="match status" value="1"/>
</dbReference>
<feature type="repeat" description="PPR" evidence="2">
    <location>
        <begin position="310"/>
        <end position="344"/>
    </location>
</feature>
<feature type="repeat" description="PPR" evidence="2">
    <location>
        <begin position="509"/>
        <end position="543"/>
    </location>
</feature>
<organism evidence="3 4">
    <name type="scientific">Cinchona calisaya</name>
    <dbReference type="NCBI Taxonomy" id="153742"/>
    <lineage>
        <taxon>Eukaryota</taxon>
        <taxon>Viridiplantae</taxon>
        <taxon>Streptophyta</taxon>
        <taxon>Embryophyta</taxon>
        <taxon>Tracheophyta</taxon>
        <taxon>Spermatophyta</taxon>
        <taxon>Magnoliopsida</taxon>
        <taxon>eudicotyledons</taxon>
        <taxon>Gunneridae</taxon>
        <taxon>Pentapetalae</taxon>
        <taxon>asterids</taxon>
        <taxon>lamiids</taxon>
        <taxon>Gentianales</taxon>
        <taxon>Rubiaceae</taxon>
        <taxon>Cinchonoideae</taxon>
        <taxon>Cinchoneae</taxon>
        <taxon>Cinchona</taxon>
    </lineage>
</organism>
<feature type="repeat" description="PPR" evidence="2">
    <location>
        <begin position="544"/>
        <end position="578"/>
    </location>
</feature>
<keyword evidence="4" id="KW-1185">Reference proteome</keyword>
<dbReference type="Proteomes" id="UP001630127">
    <property type="component" value="Unassembled WGS sequence"/>
</dbReference>
<evidence type="ECO:0000313" key="3">
    <source>
        <dbReference type="EMBL" id="KAL3532185.1"/>
    </source>
</evidence>
<dbReference type="Pfam" id="PF13812">
    <property type="entry name" value="PPR_3"/>
    <property type="match status" value="1"/>
</dbReference>
<dbReference type="EMBL" id="JBJUIK010000003">
    <property type="protein sequence ID" value="KAL3532185.1"/>
    <property type="molecule type" value="Genomic_DNA"/>
</dbReference>
<feature type="repeat" description="PPR" evidence="2">
    <location>
        <begin position="209"/>
        <end position="243"/>
    </location>
</feature>
<dbReference type="Gene3D" id="1.25.40.10">
    <property type="entry name" value="Tetratricopeptide repeat domain"/>
    <property type="match status" value="5"/>
</dbReference>
<feature type="repeat" description="PPR" evidence="2">
    <location>
        <begin position="108"/>
        <end position="142"/>
    </location>
</feature>
<dbReference type="PANTHER" id="PTHR47926">
    <property type="entry name" value="PENTATRICOPEPTIDE REPEAT-CONTAINING PROTEIN"/>
    <property type="match status" value="1"/>
</dbReference>
<dbReference type="PANTHER" id="PTHR47926:SF527">
    <property type="entry name" value="PENTATRICOPEPTIDE REPEAT-CONTAINING PROTEIN"/>
    <property type="match status" value="1"/>
</dbReference>
<evidence type="ECO:0000313" key="4">
    <source>
        <dbReference type="Proteomes" id="UP001630127"/>
    </source>
</evidence>
<reference evidence="3 4" key="1">
    <citation type="submission" date="2024-11" db="EMBL/GenBank/DDBJ databases">
        <title>A near-complete genome assembly of Cinchona calisaya.</title>
        <authorList>
            <person name="Lian D.C."/>
            <person name="Zhao X.W."/>
            <person name="Wei L."/>
        </authorList>
    </citation>
    <scope>NUCLEOTIDE SEQUENCE [LARGE SCALE GENOMIC DNA]</scope>
    <source>
        <tissue evidence="3">Nenye</tissue>
    </source>
</reference>
<name>A0ABD3ALY6_9GENT</name>
<comment type="caution">
    <text evidence="3">The sequence shown here is derived from an EMBL/GenBank/DDBJ whole genome shotgun (WGS) entry which is preliminary data.</text>
</comment>
<dbReference type="InterPro" id="IPR046848">
    <property type="entry name" value="E_motif"/>
</dbReference>
<dbReference type="FunFam" id="1.25.40.10:FF:000090">
    <property type="entry name" value="Pentatricopeptide repeat-containing protein, chloroplastic"/>
    <property type="match status" value="1"/>
</dbReference>
<feature type="repeat" description="PPR" evidence="2">
    <location>
        <begin position="407"/>
        <end position="441"/>
    </location>
</feature>
<dbReference type="FunFam" id="1.25.40.10:FF:000436">
    <property type="entry name" value="Pentatricopeptide repeat-containing protein At5g39350 family"/>
    <property type="match status" value="1"/>
</dbReference>
<dbReference type="InterPro" id="IPR046960">
    <property type="entry name" value="PPR_At4g14850-like_plant"/>
</dbReference>
<accession>A0ABD3ALY6</accession>
<proteinExistence type="predicted"/>
<evidence type="ECO:0008006" key="5">
    <source>
        <dbReference type="Google" id="ProtNLM"/>
    </source>
</evidence>
<dbReference type="Pfam" id="PF13041">
    <property type="entry name" value="PPR_2"/>
    <property type="match status" value="4"/>
</dbReference>
<dbReference type="NCBIfam" id="TIGR00756">
    <property type="entry name" value="PPR"/>
    <property type="match status" value="5"/>
</dbReference>
<dbReference type="InterPro" id="IPR002885">
    <property type="entry name" value="PPR_rpt"/>
</dbReference>
<evidence type="ECO:0000256" key="1">
    <source>
        <dbReference type="ARBA" id="ARBA00022737"/>
    </source>
</evidence>
<dbReference type="PROSITE" id="PS51375">
    <property type="entry name" value="PPR"/>
    <property type="match status" value="6"/>
</dbReference>
<dbReference type="InterPro" id="IPR011990">
    <property type="entry name" value="TPR-like_helical_dom_sf"/>
</dbReference>
<dbReference type="Pfam" id="PF01535">
    <property type="entry name" value="PPR"/>
    <property type="match status" value="3"/>
</dbReference>
<gene>
    <name evidence="3" type="ORF">ACH5RR_005706</name>
</gene>
<protein>
    <recommendedName>
        <fullName evidence="5">Pentatricopeptide repeat-containing protein</fullName>
    </recommendedName>
</protein>
<dbReference type="AlphaFoldDB" id="A0ABD3ALY6"/>
<evidence type="ECO:0000256" key="2">
    <source>
        <dbReference type="PROSITE-ProRule" id="PRU00708"/>
    </source>
</evidence>
<keyword evidence="1" id="KW-0677">Repeat</keyword>
<dbReference type="FunFam" id="1.25.40.10:FF:000361">
    <property type="entry name" value="Pentatricopeptide repeat-containing protein chloroplastic"/>
    <property type="match status" value="1"/>
</dbReference>
<sequence length="735" mass="82767">MPHRNLTTFSTTINALYKQYEFYEEALTVFLEFRRSCSENLDEFVLAPVIRCCTQLDSSEMGLQLHNFSIRTGLDQHIYVGNCLIEFYRKVVDMEAATLVFDRLLMKSAVTWNSIIIGFVNTGRSEVSLQLFNKMLRTDVIPDKYVISSVLSACVALEFLEGGKQIHAYLFRKETEKNDQVDCVLIDLYVKCGKVETGRTVFDRMLVKDVVSWTTMISGYMQNSFDWEAMELFSDMSRLGCKPEEYACASVLLSCSSVEALEQGRQVHAYSLKSNLDSDGFVRNNLIDVYAKCGSLVDARRIFDTSENVDVIPYNAIIGGYSRQEKLYEALDLFAKMRINFIFPSLATFISLLGVSASLMAFEVSKQIHALMIRYGFCLDIFAGSALIKSLCVGDGRLIFEEMNDKDIIVWNVMLGRYTQQMENEGALKLYQELQLSGLKPNEYTLVALITAASNLASLTHGLQFHNQLIKTGLNFDPYITNALIDMYANCGSLEEARKIFDSASMNTEVACWNSMIMTYAQHGEAEEALNVFKKMIQAGIKPDSVSFVGVLSACSHDGFVDEGFHHFELMSRIGIEPETEHYACMVSLLARAGNLYEAKEFIQKMPIKPAARVWRTLLSACRITGNIEMAEHAAEMTISVDPNDSGSFALLSNIFASQGMWIDVKKVRDKMDRSGVVKEAGCSWIEMNNEVHSFVAKDRTHYAANLIYSVMDHLSRHMRGVVHVPDNASLPIVY</sequence>